<dbReference type="PROSITE" id="PS51257">
    <property type="entry name" value="PROKAR_LIPOPROTEIN"/>
    <property type="match status" value="1"/>
</dbReference>
<gene>
    <name evidence="3" type="ORF">GCM10009737_15730</name>
</gene>
<keyword evidence="4" id="KW-1185">Reference proteome</keyword>
<reference evidence="3 4" key="1">
    <citation type="journal article" date="2019" name="Int. J. Syst. Evol. Microbiol.">
        <title>The Global Catalogue of Microorganisms (GCM) 10K type strain sequencing project: providing services to taxonomists for standard genome sequencing and annotation.</title>
        <authorList>
            <consortium name="The Broad Institute Genomics Platform"/>
            <consortium name="The Broad Institute Genome Sequencing Center for Infectious Disease"/>
            <person name="Wu L."/>
            <person name="Ma J."/>
        </authorList>
    </citation>
    <scope>NUCLEOTIDE SEQUENCE [LARGE SCALE GENOMIC DNA]</scope>
    <source>
        <strain evidence="3 4">JCM 14046</strain>
    </source>
</reference>
<proteinExistence type="predicted"/>
<protein>
    <recommendedName>
        <fullName evidence="5">LppX_LprAFG lipoprotein</fullName>
    </recommendedName>
</protein>
<keyword evidence="2" id="KW-0732">Signal</keyword>
<feature type="signal peptide" evidence="2">
    <location>
        <begin position="1"/>
        <end position="26"/>
    </location>
</feature>
<feature type="region of interest" description="Disordered" evidence="1">
    <location>
        <begin position="258"/>
        <end position="288"/>
    </location>
</feature>
<sequence>MHRPPPALRGSRRLAALGLLAPLVLAGCGGEEAAPAGDPAAPAAPAAGASSSPGADDDREPAEILDAAVDATMEASRLRIASRAVLQVGGQGFSLSTTGSVDRDSGVADLRLGAGADGERSQVTVLSDGTDAWAAVEGAPGVTLPEGADWVRGPASALLDAPGFRSESLLGALLALRAAEDVEEYDAESHDGVTTRVFSTTVGYDEATSAAGADAVAFTTALALTGPAAQSDLEIEVAVGPDDVVRTYDLSIESDADVSGGYDVDLTGVDRDVTTPAPPDPEDVATGPEAERALRQLLDP</sequence>
<dbReference type="Proteomes" id="UP001501612">
    <property type="component" value="Unassembled WGS sequence"/>
</dbReference>
<dbReference type="Gene3D" id="2.50.20.20">
    <property type="match status" value="1"/>
</dbReference>
<feature type="chain" id="PRO_5046968335" description="LppX_LprAFG lipoprotein" evidence="2">
    <location>
        <begin position="27"/>
        <end position="300"/>
    </location>
</feature>
<evidence type="ECO:0000313" key="4">
    <source>
        <dbReference type="Proteomes" id="UP001501612"/>
    </source>
</evidence>
<accession>A0ABN2P977</accession>
<feature type="compositionally biased region" description="Low complexity" evidence="1">
    <location>
        <begin position="33"/>
        <end position="54"/>
    </location>
</feature>
<dbReference type="EMBL" id="BAAAMY010000004">
    <property type="protein sequence ID" value="GAA1915173.1"/>
    <property type="molecule type" value="Genomic_DNA"/>
</dbReference>
<dbReference type="RefSeq" id="WP_344005867.1">
    <property type="nucleotide sequence ID" value="NZ_BAAAMY010000004.1"/>
</dbReference>
<feature type="region of interest" description="Disordered" evidence="1">
    <location>
        <begin position="30"/>
        <end position="59"/>
    </location>
</feature>
<evidence type="ECO:0000256" key="1">
    <source>
        <dbReference type="SAM" id="MobiDB-lite"/>
    </source>
</evidence>
<evidence type="ECO:0000313" key="3">
    <source>
        <dbReference type="EMBL" id="GAA1915173.1"/>
    </source>
</evidence>
<name>A0ABN2P977_9ACTN</name>
<evidence type="ECO:0000256" key="2">
    <source>
        <dbReference type="SAM" id="SignalP"/>
    </source>
</evidence>
<organism evidence="3 4">
    <name type="scientific">Nocardioides lentus</name>
    <dbReference type="NCBI Taxonomy" id="338077"/>
    <lineage>
        <taxon>Bacteria</taxon>
        <taxon>Bacillati</taxon>
        <taxon>Actinomycetota</taxon>
        <taxon>Actinomycetes</taxon>
        <taxon>Propionibacteriales</taxon>
        <taxon>Nocardioidaceae</taxon>
        <taxon>Nocardioides</taxon>
    </lineage>
</organism>
<evidence type="ECO:0008006" key="5">
    <source>
        <dbReference type="Google" id="ProtNLM"/>
    </source>
</evidence>
<comment type="caution">
    <text evidence="3">The sequence shown here is derived from an EMBL/GenBank/DDBJ whole genome shotgun (WGS) entry which is preliminary data.</text>
</comment>